<dbReference type="Pfam" id="PF01545">
    <property type="entry name" value="Cation_efflux"/>
    <property type="match status" value="1"/>
</dbReference>
<name>A0ABQ2PG04_9NEIS</name>
<dbReference type="Pfam" id="PF16916">
    <property type="entry name" value="ZT_dimer"/>
    <property type="match status" value="1"/>
</dbReference>
<keyword evidence="6 7" id="KW-0472">Membrane</keyword>
<keyword evidence="11" id="KW-1185">Reference proteome</keyword>
<comment type="similarity">
    <text evidence="2">Belongs to the cation diffusion facilitator (CDF) transporter (TC 2.A.4) family.</text>
</comment>
<dbReference type="InterPro" id="IPR027470">
    <property type="entry name" value="Cation_efflux_CTD"/>
</dbReference>
<comment type="caution">
    <text evidence="10">The sequence shown here is derived from an EMBL/GenBank/DDBJ whole genome shotgun (WGS) entry which is preliminary data.</text>
</comment>
<dbReference type="InterPro" id="IPR027469">
    <property type="entry name" value="Cation_efflux_TMD_sf"/>
</dbReference>
<evidence type="ECO:0000259" key="9">
    <source>
        <dbReference type="Pfam" id="PF16916"/>
    </source>
</evidence>
<sequence length="392" mass="42249">MQRPDYPADSPRLTENTRHAVASRTSWVSAWVNIVLSAGQIAMGVFAHSQGLIADGLHSLSDLIADFVVLLANKHSHKAADEDHQYGHARFENAASLALGVILLVVAAGMLWGAVGKIQNHENIARVHAAALWVAVIAIVAKESLFRYMLREAKRVNSSMLIANAWHARSDAASSVVVLIGVGGNLAGFPVLDPLAALIVAFVVGRMGWSFSWDALNDLMDRALPVDDVRKIQDALRSTPGVLDVHDLRTRKMGDMALVDAHLEVAPRISVSEGHHVAVRARQAVLAHFPVLDVQIHIDPRETVASTAPDLPSREQVLDLLSSALPGLGAGQWDLTLHYLDGRLNLALQLEPDAPTVDDFALRAFVSARLAVPVDLSVWRRELPAGNTAASA</sequence>
<feature type="transmembrane region" description="Helical" evidence="7">
    <location>
        <begin position="94"/>
        <end position="115"/>
    </location>
</feature>
<dbReference type="InterPro" id="IPR036837">
    <property type="entry name" value="Cation_efflux_CTD_sf"/>
</dbReference>
<dbReference type="SUPFAM" id="SSF161111">
    <property type="entry name" value="Cation efflux protein transmembrane domain-like"/>
    <property type="match status" value="1"/>
</dbReference>
<evidence type="ECO:0000256" key="1">
    <source>
        <dbReference type="ARBA" id="ARBA00004141"/>
    </source>
</evidence>
<accession>A0ABQ2PG04</accession>
<dbReference type="InterPro" id="IPR050291">
    <property type="entry name" value="CDF_Transporter"/>
</dbReference>
<evidence type="ECO:0000256" key="4">
    <source>
        <dbReference type="ARBA" id="ARBA00022692"/>
    </source>
</evidence>
<proteinExistence type="inferred from homology"/>
<organism evidence="10 11">
    <name type="scientific">Silvimonas iriomotensis</name>
    <dbReference type="NCBI Taxonomy" id="449662"/>
    <lineage>
        <taxon>Bacteria</taxon>
        <taxon>Pseudomonadati</taxon>
        <taxon>Pseudomonadota</taxon>
        <taxon>Betaproteobacteria</taxon>
        <taxon>Neisseriales</taxon>
        <taxon>Chitinibacteraceae</taxon>
        <taxon>Silvimonas</taxon>
    </lineage>
</organism>
<evidence type="ECO:0000256" key="6">
    <source>
        <dbReference type="ARBA" id="ARBA00023136"/>
    </source>
</evidence>
<dbReference type="InterPro" id="IPR058533">
    <property type="entry name" value="Cation_efflux_TM"/>
</dbReference>
<dbReference type="PANTHER" id="PTHR43840">
    <property type="entry name" value="MITOCHONDRIAL METAL TRANSPORTER 1-RELATED"/>
    <property type="match status" value="1"/>
</dbReference>
<dbReference type="RefSeq" id="WP_229709171.1">
    <property type="nucleotide sequence ID" value="NZ_BMLX01000010.1"/>
</dbReference>
<feature type="domain" description="Cation efflux protein transmembrane" evidence="8">
    <location>
        <begin position="27"/>
        <end position="220"/>
    </location>
</feature>
<keyword evidence="5 7" id="KW-1133">Transmembrane helix</keyword>
<feature type="domain" description="Cation efflux protein cytoplasmic" evidence="9">
    <location>
        <begin position="225"/>
        <end position="300"/>
    </location>
</feature>
<dbReference type="Proteomes" id="UP000637267">
    <property type="component" value="Unassembled WGS sequence"/>
</dbReference>
<dbReference type="NCBIfam" id="TIGR01297">
    <property type="entry name" value="CDF"/>
    <property type="match status" value="1"/>
</dbReference>
<evidence type="ECO:0000256" key="2">
    <source>
        <dbReference type="ARBA" id="ARBA00008114"/>
    </source>
</evidence>
<dbReference type="PANTHER" id="PTHR43840:SF15">
    <property type="entry name" value="MITOCHONDRIAL METAL TRANSPORTER 1-RELATED"/>
    <property type="match status" value="1"/>
</dbReference>
<dbReference type="SUPFAM" id="SSF160240">
    <property type="entry name" value="Cation efflux protein cytoplasmic domain-like"/>
    <property type="match status" value="1"/>
</dbReference>
<keyword evidence="4 7" id="KW-0812">Transmembrane</keyword>
<evidence type="ECO:0000259" key="8">
    <source>
        <dbReference type="Pfam" id="PF01545"/>
    </source>
</evidence>
<comment type="subcellular location">
    <subcellularLocation>
        <location evidence="1">Membrane</location>
        <topology evidence="1">Multi-pass membrane protein</topology>
    </subcellularLocation>
</comment>
<evidence type="ECO:0000313" key="11">
    <source>
        <dbReference type="Proteomes" id="UP000637267"/>
    </source>
</evidence>
<evidence type="ECO:0000256" key="7">
    <source>
        <dbReference type="SAM" id="Phobius"/>
    </source>
</evidence>
<dbReference type="Gene3D" id="3.30.70.1350">
    <property type="entry name" value="Cation efflux protein, cytoplasmic domain"/>
    <property type="match status" value="1"/>
</dbReference>
<keyword evidence="3" id="KW-0813">Transport</keyword>
<dbReference type="EMBL" id="BMLX01000010">
    <property type="protein sequence ID" value="GGP24159.1"/>
    <property type="molecule type" value="Genomic_DNA"/>
</dbReference>
<evidence type="ECO:0000256" key="5">
    <source>
        <dbReference type="ARBA" id="ARBA00022989"/>
    </source>
</evidence>
<feature type="transmembrane region" description="Helical" evidence="7">
    <location>
        <begin position="127"/>
        <end position="150"/>
    </location>
</feature>
<dbReference type="InterPro" id="IPR002524">
    <property type="entry name" value="Cation_efflux"/>
</dbReference>
<dbReference type="Gene3D" id="1.20.1510.10">
    <property type="entry name" value="Cation efflux protein transmembrane domain"/>
    <property type="match status" value="1"/>
</dbReference>
<evidence type="ECO:0000313" key="10">
    <source>
        <dbReference type="EMBL" id="GGP24159.1"/>
    </source>
</evidence>
<gene>
    <name evidence="10" type="ORF">GCM10010970_41590</name>
</gene>
<evidence type="ECO:0000256" key="3">
    <source>
        <dbReference type="ARBA" id="ARBA00022448"/>
    </source>
</evidence>
<protein>
    <submittedName>
        <fullName evidence="10">Cation diffusion facilitator transporter</fullName>
    </submittedName>
</protein>
<reference evidence="11" key="1">
    <citation type="journal article" date="2019" name="Int. J. Syst. Evol. Microbiol.">
        <title>The Global Catalogue of Microorganisms (GCM) 10K type strain sequencing project: providing services to taxonomists for standard genome sequencing and annotation.</title>
        <authorList>
            <consortium name="The Broad Institute Genomics Platform"/>
            <consortium name="The Broad Institute Genome Sequencing Center for Infectious Disease"/>
            <person name="Wu L."/>
            <person name="Ma J."/>
        </authorList>
    </citation>
    <scope>NUCLEOTIDE SEQUENCE [LARGE SCALE GENOMIC DNA]</scope>
    <source>
        <strain evidence="11">CGMCC 1.8859</strain>
    </source>
</reference>